<feature type="compositionally biased region" description="Polar residues" evidence="1">
    <location>
        <begin position="124"/>
        <end position="134"/>
    </location>
</feature>
<sequence length="134" mass="15414">MLKGGELTVSIQFPSFFSFVMQKYNSEILRILVEAGNEGLSVKKIARHVHNACNTLFSSVSFDEVYTYVSQYLIRNSKNADSMIARTDVRGNYRINPRNEDSQQLMLRFQDECDEKEDTPKPSVDQSLSLFEDM</sequence>
<dbReference type="Proteomes" id="UP000274578">
    <property type="component" value="Chromosome 1"/>
</dbReference>
<feature type="region of interest" description="Disordered" evidence="1">
    <location>
        <begin position="114"/>
        <end position="134"/>
    </location>
</feature>
<dbReference type="AlphaFoldDB" id="A0A3S4TXV1"/>
<proteinExistence type="predicted"/>
<evidence type="ECO:0000313" key="2">
    <source>
        <dbReference type="EMBL" id="VEH15749.1"/>
    </source>
</evidence>
<evidence type="ECO:0000256" key="1">
    <source>
        <dbReference type="SAM" id="MobiDB-lite"/>
    </source>
</evidence>
<gene>
    <name evidence="2" type="ORF">NCTC13071_01759</name>
</gene>
<protein>
    <submittedName>
        <fullName evidence="2">Uncharacterized protein</fullName>
    </submittedName>
</protein>
<accession>A0A3S4TXV1</accession>
<name>A0A3S4TXV1_9BACT</name>
<dbReference type="KEGG" id="poc:NCTC13071_01759"/>
<dbReference type="EMBL" id="LR134384">
    <property type="protein sequence ID" value="VEH15749.1"/>
    <property type="molecule type" value="Genomic_DNA"/>
</dbReference>
<organism evidence="2 3">
    <name type="scientific">Segatella oris</name>
    <dbReference type="NCBI Taxonomy" id="28135"/>
    <lineage>
        <taxon>Bacteria</taxon>
        <taxon>Pseudomonadati</taxon>
        <taxon>Bacteroidota</taxon>
        <taxon>Bacteroidia</taxon>
        <taxon>Bacteroidales</taxon>
        <taxon>Prevotellaceae</taxon>
        <taxon>Segatella</taxon>
    </lineage>
</organism>
<evidence type="ECO:0000313" key="3">
    <source>
        <dbReference type="Proteomes" id="UP000274578"/>
    </source>
</evidence>
<reference evidence="2 3" key="1">
    <citation type="submission" date="2018-12" db="EMBL/GenBank/DDBJ databases">
        <authorList>
            <consortium name="Pathogen Informatics"/>
        </authorList>
    </citation>
    <scope>NUCLEOTIDE SEQUENCE [LARGE SCALE GENOMIC DNA]</scope>
    <source>
        <strain evidence="2 3">NCTC13071</strain>
    </source>
</reference>